<protein>
    <recommendedName>
        <fullName evidence="9">Scarecrow-like protein 9</fullName>
    </recommendedName>
</protein>
<keyword evidence="4" id="KW-0539">Nucleus</keyword>
<dbReference type="Proteomes" id="UP001187192">
    <property type="component" value="Unassembled WGS sequence"/>
</dbReference>
<dbReference type="AlphaFoldDB" id="A0AA88DQE4"/>
<gene>
    <name evidence="7" type="ORF">TIFTF001_028619</name>
</gene>
<comment type="caution">
    <text evidence="7">The sequence shown here is derived from an EMBL/GenBank/DDBJ whole genome shotgun (WGS) entry which is preliminary data.</text>
</comment>
<feature type="region of interest" description="Leucine repeat II (LRII)" evidence="5">
    <location>
        <begin position="544"/>
        <end position="576"/>
    </location>
</feature>
<evidence type="ECO:0000313" key="8">
    <source>
        <dbReference type="Proteomes" id="UP001187192"/>
    </source>
</evidence>
<dbReference type="EMBL" id="BTGU01000088">
    <property type="protein sequence ID" value="GMN59528.1"/>
    <property type="molecule type" value="Genomic_DNA"/>
</dbReference>
<comment type="similarity">
    <text evidence="5">Belongs to the GRAS family.</text>
</comment>
<evidence type="ECO:0000256" key="4">
    <source>
        <dbReference type="ARBA" id="ARBA00023242"/>
    </source>
</evidence>
<sequence>MTMDPRLRGFSSSINGVHLGNQPLSVIPPNPDVMAVPRFDTNGNNHNAFLDPSQSRFNYPPPTVLTPIENGNSVSTASHEEYSLEDCDFSDTVLKYISQILMEEDVEDKPQESLDLQAAEKSFYDVLGKKYPPSPEQSHGFIFQNGDSLDENFSSNSVGYSTGSYYSSEYSGNNTFRQNLSEYSSQLQYLPVYGISQSSYSSSNSGFSSVDGFLDSPSSNIQVPDLSSESQSVWQFRKGVEEASRFLPTRTELFVNLETSELPLTDLKGATPTEVSVKMEKKDDGGFSPGGSRGRKNPYREEEDVEEERSSKVAAVYIESTLRSQMFDLVLLCGNGGDKCHLSSFRESLRNELSKSTQQNGQLKGSNGGGKGRGKKLLGKKEVVDLRTLLIQCAQAVAADDHRSANVLLKQIRQHSSPFGDGNQRLASCFADGLEARLAGTGSQIYKGLVSKKTCAADMLKAYRLYLAACPFRKISNFTSNKTIRQISEKAKKVHVIDFGILYGFQWPTFIQRLSMREGGPPELRITGIEFPQPGFRPAERVDETGRRLATYAESFKVPFKYSSIAKRWETITVEELKIEKDEVVVVNCLYRGKNLLDESVTVESSRKLVLDLVRKINPDIFIHGIVNGAYNAPFFVTRFREALFHFSAIFDMLETIVPRGEPERMLIEKEIFGREALNVVACEGWERVERPETYKQWQIRIMRSGFVQIPLDREIVKRATEKVRSTYHRDFIIDEDSGWLVQGWKGRIIFALSSWKPA</sequence>
<comment type="caution">
    <text evidence="5">Lacks conserved residue(s) required for the propagation of feature annotation.</text>
</comment>
<evidence type="ECO:0000256" key="5">
    <source>
        <dbReference type="PROSITE-ProRule" id="PRU01191"/>
    </source>
</evidence>
<dbReference type="PANTHER" id="PTHR31636">
    <property type="entry name" value="OSJNBA0084A10.13 PROTEIN-RELATED"/>
    <property type="match status" value="1"/>
</dbReference>
<evidence type="ECO:0000256" key="1">
    <source>
        <dbReference type="ARBA" id="ARBA00004123"/>
    </source>
</evidence>
<keyword evidence="3" id="KW-0804">Transcription</keyword>
<name>A0AA88DQE4_FICCA</name>
<comment type="subcellular location">
    <subcellularLocation>
        <location evidence="1">Nucleus</location>
    </subcellularLocation>
</comment>
<evidence type="ECO:0000256" key="2">
    <source>
        <dbReference type="ARBA" id="ARBA00023015"/>
    </source>
</evidence>
<evidence type="ECO:0000256" key="3">
    <source>
        <dbReference type="ARBA" id="ARBA00023163"/>
    </source>
</evidence>
<dbReference type="PROSITE" id="PS50985">
    <property type="entry name" value="GRAS"/>
    <property type="match status" value="1"/>
</dbReference>
<dbReference type="InterPro" id="IPR005202">
    <property type="entry name" value="TF_GRAS"/>
</dbReference>
<reference evidence="7" key="1">
    <citation type="submission" date="2023-07" db="EMBL/GenBank/DDBJ databases">
        <title>draft genome sequence of fig (Ficus carica).</title>
        <authorList>
            <person name="Takahashi T."/>
            <person name="Nishimura K."/>
        </authorList>
    </citation>
    <scope>NUCLEOTIDE SEQUENCE</scope>
</reference>
<organism evidence="7 8">
    <name type="scientific">Ficus carica</name>
    <name type="common">Common fig</name>
    <dbReference type="NCBI Taxonomy" id="3494"/>
    <lineage>
        <taxon>Eukaryota</taxon>
        <taxon>Viridiplantae</taxon>
        <taxon>Streptophyta</taxon>
        <taxon>Embryophyta</taxon>
        <taxon>Tracheophyta</taxon>
        <taxon>Spermatophyta</taxon>
        <taxon>Magnoliopsida</taxon>
        <taxon>eudicotyledons</taxon>
        <taxon>Gunneridae</taxon>
        <taxon>Pentapetalae</taxon>
        <taxon>rosids</taxon>
        <taxon>fabids</taxon>
        <taxon>Rosales</taxon>
        <taxon>Moraceae</taxon>
        <taxon>Ficeae</taxon>
        <taxon>Ficus</taxon>
    </lineage>
</organism>
<keyword evidence="2" id="KW-0805">Transcription regulation</keyword>
<dbReference type="GO" id="GO:0005634">
    <property type="term" value="C:nucleus"/>
    <property type="evidence" value="ECO:0007669"/>
    <property type="project" value="UniProtKB-SubCell"/>
</dbReference>
<proteinExistence type="inferred from homology"/>
<evidence type="ECO:0000256" key="6">
    <source>
        <dbReference type="SAM" id="MobiDB-lite"/>
    </source>
</evidence>
<feature type="region of interest" description="Disordered" evidence="6">
    <location>
        <begin position="273"/>
        <end position="307"/>
    </location>
</feature>
<feature type="region of interest" description="Disordered" evidence="6">
    <location>
        <begin position="351"/>
        <end position="376"/>
    </location>
</feature>
<feature type="short sequence motif" description="VHIID" evidence="5">
    <location>
        <begin position="494"/>
        <end position="498"/>
    </location>
</feature>
<keyword evidence="8" id="KW-1185">Reference proteome</keyword>
<evidence type="ECO:0000313" key="7">
    <source>
        <dbReference type="EMBL" id="GMN59528.1"/>
    </source>
</evidence>
<accession>A0AA88DQE4</accession>
<feature type="region of interest" description="SAW" evidence="5">
    <location>
        <begin position="682"/>
        <end position="757"/>
    </location>
</feature>
<evidence type="ECO:0008006" key="9">
    <source>
        <dbReference type="Google" id="ProtNLM"/>
    </source>
</evidence>
<feature type="region of interest" description="Leucine repeat I (LRI)" evidence="5">
    <location>
        <begin position="384"/>
        <end position="444"/>
    </location>
</feature>
<dbReference type="Pfam" id="PF03514">
    <property type="entry name" value="GRAS"/>
    <property type="match status" value="1"/>
</dbReference>
<feature type="region of interest" description="VHIID" evidence="5">
    <location>
        <begin position="463"/>
        <end position="528"/>
    </location>
</feature>